<accession>A0A914C9S0</accession>
<dbReference type="PIRSF" id="PIRSF028729">
    <property type="entry name" value="E3_ubiquit_lig_SCF_Skp"/>
    <property type="match status" value="1"/>
</dbReference>
<evidence type="ECO:0000259" key="5">
    <source>
        <dbReference type="Pfam" id="PF03931"/>
    </source>
</evidence>
<feature type="domain" description="SKP1 component dimerisation" evidence="4">
    <location>
        <begin position="128"/>
        <end position="172"/>
    </location>
</feature>
<dbReference type="InterPro" id="IPR001232">
    <property type="entry name" value="SKP1-like"/>
</dbReference>
<organism evidence="6 7">
    <name type="scientific">Acrobeloides nanus</name>
    <dbReference type="NCBI Taxonomy" id="290746"/>
    <lineage>
        <taxon>Eukaryota</taxon>
        <taxon>Metazoa</taxon>
        <taxon>Ecdysozoa</taxon>
        <taxon>Nematoda</taxon>
        <taxon>Chromadorea</taxon>
        <taxon>Rhabditida</taxon>
        <taxon>Tylenchina</taxon>
        <taxon>Cephalobomorpha</taxon>
        <taxon>Cephaloboidea</taxon>
        <taxon>Cephalobidae</taxon>
        <taxon>Acrobeloides</taxon>
    </lineage>
</organism>
<dbReference type="WBParaSite" id="ACRNAN_Path_549.g2088.t1">
    <property type="protein sequence ID" value="ACRNAN_Path_549.g2088.t1"/>
    <property type="gene ID" value="ACRNAN_Path_549.g2088"/>
</dbReference>
<sequence length="178" mass="20772">MYYDEVPCASTEDQLEATQVRCVTSDKQEIPVEIGVLRVSKLLNEALGDSPNPKTTIPLPNINAQTFQAVVEWCKNHKGAPEPKVETDPITRERKWFKMTDWEDDFFNRYTSIRWDLAMAANYLNISSLYYYTCQKLAELMKGKNPDEIRDMFGIEDDLTEEEKQEIRRSNQLRNPQQ</sequence>
<evidence type="ECO:0000256" key="1">
    <source>
        <dbReference type="ARBA" id="ARBA00009993"/>
    </source>
</evidence>
<dbReference type="Pfam" id="PF03931">
    <property type="entry name" value="Skp1_POZ"/>
    <property type="match status" value="1"/>
</dbReference>
<dbReference type="SUPFAM" id="SSF54695">
    <property type="entry name" value="POZ domain"/>
    <property type="match status" value="1"/>
</dbReference>
<evidence type="ECO:0000313" key="7">
    <source>
        <dbReference type="WBParaSite" id="ACRNAN_Path_549.g2088.t1"/>
    </source>
</evidence>
<evidence type="ECO:0000259" key="4">
    <source>
        <dbReference type="Pfam" id="PF01466"/>
    </source>
</evidence>
<name>A0A914C9S0_9BILA</name>
<feature type="domain" description="SKP1 component POZ" evidence="5">
    <location>
        <begin position="23"/>
        <end position="78"/>
    </location>
</feature>
<dbReference type="InterPro" id="IPR016072">
    <property type="entry name" value="Skp1_comp_dimer"/>
</dbReference>
<dbReference type="Pfam" id="PF01466">
    <property type="entry name" value="Skp1"/>
    <property type="match status" value="1"/>
</dbReference>
<dbReference type="AlphaFoldDB" id="A0A914C9S0"/>
<keyword evidence="2 3" id="KW-0833">Ubl conjugation pathway</keyword>
<protein>
    <recommendedName>
        <fullName evidence="3">Skp1-related protein</fullName>
    </recommendedName>
</protein>
<dbReference type="InterPro" id="IPR036296">
    <property type="entry name" value="SKP1-like_dim_sf"/>
</dbReference>
<comment type="similarity">
    <text evidence="1 3">Belongs to the SKP1 family.</text>
</comment>
<reference evidence="7" key="1">
    <citation type="submission" date="2022-11" db="UniProtKB">
        <authorList>
            <consortium name="WormBaseParasite"/>
        </authorList>
    </citation>
    <scope>IDENTIFICATION</scope>
</reference>
<dbReference type="Gene3D" id="3.30.710.10">
    <property type="entry name" value="Potassium Channel Kv1.1, Chain A"/>
    <property type="match status" value="1"/>
</dbReference>
<dbReference type="InterPro" id="IPR016897">
    <property type="entry name" value="SKP1"/>
</dbReference>
<dbReference type="InterPro" id="IPR016073">
    <property type="entry name" value="Skp1_comp_POZ"/>
</dbReference>
<proteinExistence type="inferred from homology"/>
<evidence type="ECO:0000256" key="3">
    <source>
        <dbReference type="PIRNR" id="PIRNR028729"/>
    </source>
</evidence>
<dbReference type="SUPFAM" id="SSF81382">
    <property type="entry name" value="Skp1 dimerisation domain-like"/>
    <property type="match status" value="1"/>
</dbReference>
<dbReference type="GO" id="GO:0006511">
    <property type="term" value="P:ubiquitin-dependent protein catabolic process"/>
    <property type="evidence" value="ECO:0007669"/>
    <property type="project" value="InterPro"/>
</dbReference>
<keyword evidence="6" id="KW-1185">Reference proteome</keyword>
<evidence type="ECO:0000313" key="6">
    <source>
        <dbReference type="Proteomes" id="UP000887540"/>
    </source>
</evidence>
<dbReference type="Proteomes" id="UP000887540">
    <property type="component" value="Unplaced"/>
</dbReference>
<comment type="function">
    <text evidence="3">Probable essential component of SCF (SKP1-CUL1-F-box protein) E3 ubiquitin-protein ligase complexes, which mediate the ubiquitination and subsequent proteasomal degradation of target proteins. Regulates cell proliferation during embryonic and larval development.</text>
</comment>
<evidence type="ECO:0000256" key="2">
    <source>
        <dbReference type="ARBA" id="ARBA00022786"/>
    </source>
</evidence>
<comment type="pathway">
    <text evidence="3">Protein modification; protein ubiquitination.</text>
</comment>
<dbReference type="InterPro" id="IPR011333">
    <property type="entry name" value="SKP1/BTB/POZ_sf"/>
</dbReference>
<dbReference type="SMART" id="SM00512">
    <property type="entry name" value="Skp1"/>
    <property type="match status" value="1"/>
</dbReference>
<dbReference type="PANTHER" id="PTHR11165">
    <property type="entry name" value="SKP1"/>
    <property type="match status" value="1"/>
</dbReference>